<evidence type="ECO:0000256" key="1">
    <source>
        <dbReference type="SAM" id="MobiDB-lite"/>
    </source>
</evidence>
<proteinExistence type="predicted"/>
<protein>
    <submittedName>
        <fullName evidence="2">Uncharacterized protein</fullName>
    </submittedName>
</protein>
<accession>A0AAE0QNP4</accession>
<dbReference type="EMBL" id="JAUCMX010000013">
    <property type="protein sequence ID" value="KAK3526247.1"/>
    <property type="molecule type" value="Genomic_DNA"/>
</dbReference>
<sequence>MLHFCRYCEIDREAFLADPLAKGPDRTPQSDQKHVDAQKHNLEACNGVNIDSIFNERTYFHVRQPGLPPCIGHDLFEGIVSTDLALYLNYLVLNAKQFTFVELNRRINQFTYLGNDANSKPCEQEAEVTLRLIHLLMAYFDERTDKLILLADMSASATDAERTLNLPASPRLILPVTGNEVTTGWWMISIETQVICEDQSSFISGLAAVLATYYVFNLEYQEEAARTLEFVQKPFHWYQPRERTKGHPQESGIKEERESSP</sequence>
<name>A0AAE0QNP4_9TELE</name>
<gene>
    <name evidence="2" type="ORF">QTP70_020389</name>
</gene>
<feature type="region of interest" description="Disordered" evidence="1">
    <location>
        <begin position="241"/>
        <end position="261"/>
    </location>
</feature>
<organism evidence="2 3">
    <name type="scientific">Hemibagrus guttatus</name>
    <dbReference type="NCBI Taxonomy" id="175788"/>
    <lineage>
        <taxon>Eukaryota</taxon>
        <taxon>Metazoa</taxon>
        <taxon>Chordata</taxon>
        <taxon>Craniata</taxon>
        <taxon>Vertebrata</taxon>
        <taxon>Euteleostomi</taxon>
        <taxon>Actinopterygii</taxon>
        <taxon>Neopterygii</taxon>
        <taxon>Teleostei</taxon>
        <taxon>Ostariophysi</taxon>
        <taxon>Siluriformes</taxon>
        <taxon>Bagridae</taxon>
        <taxon>Hemibagrus</taxon>
    </lineage>
</organism>
<evidence type="ECO:0000313" key="3">
    <source>
        <dbReference type="Proteomes" id="UP001274896"/>
    </source>
</evidence>
<evidence type="ECO:0000313" key="2">
    <source>
        <dbReference type="EMBL" id="KAK3526247.1"/>
    </source>
</evidence>
<dbReference type="PANTHER" id="PTHR31025">
    <property type="entry name" value="SI:CH211-196P9.1-RELATED"/>
    <property type="match status" value="1"/>
</dbReference>
<keyword evidence="3" id="KW-1185">Reference proteome</keyword>
<dbReference type="Proteomes" id="UP001274896">
    <property type="component" value="Unassembled WGS sequence"/>
</dbReference>
<dbReference type="AlphaFoldDB" id="A0AAE0QNP4"/>
<comment type="caution">
    <text evidence="2">The sequence shown here is derived from an EMBL/GenBank/DDBJ whole genome shotgun (WGS) entry which is preliminary data.</text>
</comment>
<dbReference type="PANTHER" id="PTHR31025:SF30">
    <property type="entry name" value="SI:DKEY-15H8.17"/>
    <property type="match status" value="1"/>
</dbReference>
<reference evidence="2" key="1">
    <citation type="submission" date="2023-06" db="EMBL/GenBank/DDBJ databases">
        <title>Male Hemibagrus guttatus genome.</title>
        <authorList>
            <person name="Bian C."/>
        </authorList>
    </citation>
    <scope>NUCLEOTIDE SEQUENCE</scope>
    <source>
        <strain evidence="2">Male_cb2023</strain>
        <tissue evidence="2">Muscle</tissue>
    </source>
</reference>